<feature type="domain" description="HTH arsR-type" evidence="4">
    <location>
        <begin position="11"/>
        <end position="104"/>
    </location>
</feature>
<keyword evidence="3" id="KW-0804">Transcription</keyword>
<keyword evidence="1" id="KW-0805">Transcription regulation</keyword>
<evidence type="ECO:0000256" key="3">
    <source>
        <dbReference type="ARBA" id="ARBA00023163"/>
    </source>
</evidence>
<proteinExistence type="predicted"/>
<dbReference type="GO" id="GO:0003677">
    <property type="term" value="F:DNA binding"/>
    <property type="evidence" value="ECO:0007669"/>
    <property type="project" value="UniProtKB-KW"/>
</dbReference>
<dbReference type="PANTHER" id="PTHR33154">
    <property type="entry name" value="TRANSCRIPTIONAL REGULATOR, ARSR FAMILY"/>
    <property type="match status" value="1"/>
</dbReference>
<dbReference type="SUPFAM" id="SSF46785">
    <property type="entry name" value="Winged helix' DNA-binding domain"/>
    <property type="match status" value="1"/>
</dbReference>
<dbReference type="Gene3D" id="1.10.10.10">
    <property type="entry name" value="Winged helix-like DNA-binding domain superfamily/Winged helix DNA-binding domain"/>
    <property type="match status" value="1"/>
</dbReference>
<evidence type="ECO:0000313" key="5">
    <source>
        <dbReference type="EMBL" id="QGU01606.1"/>
    </source>
</evidence>
<dbReference type="CDD" id="cd00090">
    <property type="entry name" value="HTH_ARSR"/>
    <property type="match status" value="1"/>
</dbReference>
<organism evidence="5 6">
    <name type="scientific">Corynebacterium kalinowskii</name>
    <dbReference type="NCBI Taxonomy" id="2675216"/>
    <lineage>
        <taxon>Bacteria</taxon>
        <taxon>Bacillati</taxon>
        <taxon>Actinomycetota</taxon>
        <taxon>Actinomycetes</taxon>
        <taxon>Mycobacteriales</taxon>
        <taxon>Corynebacteriaceae</taxon>
        <taxon>Corynebacterium</taxon>
    </lineage>
</organism>
<evidence type="ECO:0000313" key="6">
    <source>
        <dbReference type="Proteomes" id="UP000427071"/>
    </source>
</evidence>
<reference evidence="6" key="1">
    <citation type="submission" date="2019-11" db="EMBL/GenBank/DDBJ databases">
        <title>Complete genome sequence of Corynebacterium kalinowskii 1959, a novel Corynebacterium species isolated from soil of a small paddock in Vilsendorf, Germany.</title>
        <authorList>
            <person name="Schaffert L."/>
            <person name="Ruwe M."/>
            <person name="Milse J."/>
            <person name="Hanuschka K."/>
            <person name="Ortseifen V."/>
            <person name="Droste J."/>
            <person name="Brandt D."/>
            <person name="Schlueter L."/>
            <person name="Kutter Y."/>
            <person name="Vinke S."/>
            <person name="Viehoefer P."/>
            <person name="Jacob L."/>
            <person name="Luebke N.-C."/>
            <person name="Schulte-Berndt E."/>
            <person name="Hain C."/>
            <person name="Linder M."/>
            <person name="Schmidt P."/>
            <person name="Wollenschlaeger L."/>
            <person name="Luttermann T."/>
            <person name="Thieme E."/>
            <person name="Hassa J."/>
            <person name="Haak M."/>
            <person name="Wittchen M."/>
            <person name="Mentz A."/>
            <person name="Persicke M."/>
            <person name="Busche T."/>
            <person name="Ruckert C."/>
        </authorList>
    </citation>
    <scope>NUCLEOTIDE SEQUENCE [LARGE SCALE GENOMIC DNA]</scope>
    <source>
        <strain evidence="6">1959</strain>
    </source>
</reference>
<dbReference type="SMART" id="SM00418">
    <property type="entry name" value="HTH_ARSR"/>
    <property type="match status" value="1"/>
</dbReference>
<dbReference type="InterPro" id="IPR036390">
    <property type="entry name" value="WH_DNA-bd_sf"/>
</dbReference>
<dbReference type="EMBL" id="CP046452">
    <property type="protein sequence ID" value="QGU01606.1"/>
    <property type="molecule type" value="Genomic_DNA"/>
</dbReference>
<dbReference type="Proteomes" id="UP000427071">
    <property type="component" value="Chromosome"/>
</dbReference>
<evidence type="ECO:0000256" key="1">
    <source>
        <dbReference type="ARBA" id="ARBA00023015"/>
    </source>
</evidence>
<dbReference type="NCBIfam" id="NF033788">
    <property type="entry name" value="HTH_metalloreg"/>
    <property type="match status" value="1"/>
</dbReference>
<keyword evidence="6" id="KW-1185">Reference proteome</keyword>
<dbReference type="InterPro" id="IPR001845">
    <property type="entry name" value="HTH_ArsR_DNA-bd_dom"/>
</dbReference>
<gene>
    <name evidence="5" type="primary">smtB</name>
    <name evidence="5" type="ORF">CKALI_03615</name>
</gene>
<evidence type="ECO:0000259" key="4">
    <source>
        <dbReference type="PROSITE" id="PS50987"/>
    </source>
</evidence>
<dbReference type="AlphaFoldDB" id="A0A6B8VS87"/>
<dbReference type="InterPro" id="IPR036388">
    <property type="entry name" value="WH-like_DNA-bd_sf"/>
</dbReference>
<accession>A0A6B8VS87</accession>
<dbReference type="PROSITE" id="PS50987">
    <property type="entry name" value="HTH_ARSR_2"/>
    <property type="match status" value="1"/>
</dbReference>
<dbReference type="RefSeq" id="WP_231580523.1">
    <property type="nucleotide sequence ID" value="NZ_CP046452.1"/>
</dbReference>
<dbReference type="Pfam" id="PF01022">
    <property type="entry name" value="HTH_5"/>
    <property type="match status" value="1"/>
</dbReference>
<sequence length="108" mass="12418">MNTKVETLLDLDRDFAGAEKIIRALDSQLRMKILYLLKPQPRCVHELVEYLGSSQPLISQHLKVLRSAGLVSNERRGREMYYSLTEMDVIPILEATFARVRVSDSEKL</sequence>
<evidence type="ECO:0000256" key="2">
    <source>
        <dbReference type="ARBA" id="ARBA00023125"/>
    </source>
</evidence>
<dbReference type="KEGG" id="ckw:CKALI_03615"/>
<dbReference type="InterPro" id="IPR011991">
    <property type="entry name" value="ArsR-like_HTH"/>
</dbReference>
<protein>
    <submittedName>
        <fullName evidence="5">HTH-type transcriptional repressor SmtB</fullName>
    </submittedName>
</protein>
<dbReference type="PANTHER" id="PTHR33154:SF18">
    <property type="entry name" value="ARSENICAL RESISTANCE OPERON REPRESSOR"/>
    <property type="match status" value="1"/>
</dbReference>
<name>A0A6B8VS87_9CORY</name>
<dbReference type="InterPro" id="IPR051081">
    <property type="entry name" value="HTH_MetalResp_TranReg"/>
</dbReference>
<keyword evidence="2" id="KW-0238">DNA-binding</keyword>
<dbReference type="GO" id="GO:0003700">
    <property type="term" value="F:DNA-binding transcription factor activity"/>
    <property type="evidence" value="ECO:0007669"/>
    <property type="project" value="InterPro"/>
</dbReference>
<dbReference type="PRINTS" id="PR00778">
    <property type="entry name" value="HTHARSR"/>
</dbReference>